<dbReference type="PANTHER" id="PTHR31672:SF13">
    <property type="entry name" value="F-BOX PROTEIN CPR30-LIKE"/>
    <property type="match status" value="1"/>
</dbReference>
<reference evidence="1" key="1">
    <citation type="submission" date="2020-05" db="EMBL/GenBank/DDBJ databases">
        <title>WGS assembly of Panicum virgatum.</title>
        <authorList>
            <person name="Lovell J.T."/>
            <person name="Jenkins J."/>
            <person name="Shu S."/>
            <person name="Juenger T.E."/>
            <person name="Schmutz J."/>
        </authorList>
    </citation>
    <scope>NUCLEOTIDE SEQUENCE</scope>
    <source>
        <strain evidence="1">AP13</strain>
    </source>
</reference>
<dbReference type="PANTHER" id="PTHR31672">
    <property type="entry name" value="BNACNNG10540D PROTEIN"/>
    <property type="match status" value="1"/>
</dbReference>
<keyword evidence="2" id="KW-1185">Reference proteome</keyword>
<accession>A0A8T0N6B8</accession>
<dbReference type="InterPro" id="IPR050796">
    <property type="entry name" value="SCF_F-box_component"/>
</dbReference>
<organism evidence="1 2">
    <name type="scientific">Panicum virgatum</name>
    <name type="common">Blackwell switchgrass</name>
    <dbReference type="NCBI Taxonomy" id="38727"/>
    <lineage>
        <taxon>Eukaryota</taxon>
        <taxon>Viridiplantae</taxon>
        <taxon>Streptophyta</taxon>
        <taxon>Embryophyta</taxon>
        <taxon>Tracheophyta</taxon>
        <taxon>Spermatophyta</taxon>
        <taxon>Magnoliopsida</taxon>
        <taxon>Liliopsida</taxon>
        <taxon>Poales</taxon>
        <taxon>Poaceae</taxon>
        <taxon>PACMAD clade</taxon>
        <taxon>Panicoideae</taxon>
        <taxon>Panicodae</taxon>
        <taxon>Paniceae</taxon>
        <taxon>Panicinae</taxon>
        <taxon>Panicum</taxon>
        <taxon>Panicum sect. Hiantes</taxon>
    </lineage>
</organism>
<proteinExistence type="predicted"/>
<dbReference type="Proteomes" id="UP000823388">
    <property type="component" value="Chromosome 9N"/>
</dbReference>
<protein>
    <recommendedName>
        <fullName evidence="3">F-box associated domain-containing protein</fullName>
    </recommendedName>
</protein>
<comment type="caution">
    <text evidence="1">The sequence shown here is derived from an EMBL/GenBank/DDBJ whole genome shotgun (WGS) entry which is preliminary data.</text>
</comment>
<dbReference type="AlphaFoldDB" id="A0A8T0N6B8"/>
<name>A0A8T0N6B8_PANVG</name>
<evidence type="ECO:0008006" key="3">
    <source>
        <dbReference type="Google" id="ProtNLM"/>
    </source>
</evidence>
<evidence type="ECO:0000313" key="2">
    <source>
        <dbReference type="Proteomes" id="UP000823388"/>
    </source>
</evidence>
<gene>
    <name evidence="1" type="ORF">PVAP13_9NG652900</name>
</gene>
<sequence>MKENIFSYLKRKGTPVGHRPHGGIPTGDRKLGRPRSILPSARWRIRVREKAGKRGASSAAASGSGMCDDIVRSILARLPARILVALMTLSKHHRRMILCPEFRSLHCRLGPPLSRPQIAYIATAQIGREGRVVSEFHSFHVAGGAGAPTRSLTGTSYLGMRYISSCHGVLLLANSCNEEEEVTIPGSTRGDCVLGFGYGTRSQTYKLLIARKHGNKSSYDEHPTDLLVYSLGDAGEQQPQLRTVLSGKQEGEGFFYKDHASSRKVFINSLYIDGIIYLLHIPKKVVFAFDVDDETVVTINLPGNGHIPDDYLETSRLMEVLGRPCIQTHDWNSTTLWMLTVDHQWEQKCVFETNGQRNYSITGAWDCGGVVVLHINDGFTDPHRLYLLRPSTREIFHTNLPPNLKPGFKDYAFCRGYKPTLLPPGSVVGELSQEKKKCRGRTMDIMKPLEPLNEQEKRKGQEVTLAIVCLMEFLAGVMRGLPENLQQVIEELREVV</sequence>
<dbReference type="EMBL" id="CM029054">
    <property type="protein sequence ID" value="KAG2542654.1"/>
    <property type="molecule type" value="Genomic_DNA"/>
</dbReference>
<evidence type="ECO:0000313" key="1">
    <source>
        <dbReference type="EMBL" id="KAG2542654.1"/>
    </source>
</evidence>